<sequence length="829" mass="90877">MKRSPAEFLACGYVILLTIQPYIVVEARSWRSIEIPAIDAIHYDDPLYAPTSVLLMEDNSFMYGGWFELNEDNIDSSSKNFNNLTIGPTPQNRSNTVGHQPSYQTVADAPTNFPSKVPSRVPTKALTLSPSVTVHERIEEDEQATEQYDGAISTCPPNHTLFLLWLYDLVGDGWGSTKIAINETFATSSSEDVIFVGSLDASNRVVTYEAGNRHRGLDVTRRESSAQGFAATFSNGLTSNEKSIIDKGDENERIIKNQTSSSNPHYLCLKPDACYSAQVSGDAFSEEISWEVTRVKLLGTEVSIGSVVATGVGAVCTFSVEGSCETTCNRTAQSMEPTAGPTTQLPTVAPTSEVLRKKPSTPDYVFNYNNTASSGVSEYMRMRDVIVSASPSSKMAIDDKNSTQSRALHWLFVSDSSGLSDLRLVQRWALASFYYATNGDSWVVNQGWLQHNDECDWFGVHCDQNGHIGRLELIQNRLVGDIVPEISTLKNLYYLSLGNDSDAQVDEKNEFIIPLPSFLGDMTNLTFLNLAAVGLTSTIPEELFTSWAQLESLFLNDNDITGTLPKSIEHLSSIEVLWLGGNNLGGSIISEIGKLVSLRDLSLESNFRADDIGKRGFVTTIPPQIGQLTNLERLSLADNALSGIVPMALGSLVSLRGLQLSGNFFEGQLPSAMGRLEMLEELDISFNWLSSTIPPDWGNMISLNSLSLASNYNDEDGYFTGGIIGTLPSELGKMKNIQHIDLSNNFLTGTLITEIGQLTLLQSLYIQNNLLTGIVPPEYSNCVSLEEFVLQDNDLNNTIGIPDEICRLPELVLARVDCDMLCDCCLTLC</sequence>
<dbReference type="Proteomes" id="UP001530377">
    <property type="component" value="Unassembled WGS sequence"/>
</dbReference>
<accession>A0ABD3SEK7</accession>
<reference evidence="3 4" key="1">
    <citation type="submission" date="2024-10" db="EMBL/GenBank/DDBJ databases">
        <title>Updated reference genomes for cyclostephanoid diatoms.</title>
        <authorList>
            <person name="Roberts W.R."/>
            <person name="Alverson A.J."/>
        </authorList>
    </citation>
    <scope>NUCLEOTIDE SEQUENCE [LARGE SCALE GENOMIC DNA]</scope>
    <source>
        <strain evidence="3 4">AJA228-03</strain>
    </source>
</reference>
<evidence type="ECO:0000313" key="4">
    <source>
        <dbReference type="Proteomes" id="UP001530377"/>
    </source>
</evidence>
<dbReference type="Pfam" id="PF13855">
    <property type="entry name" value="LRR_8"/>
    <property type="match status" value="1"/>
</dbReference>
<dbReference type="SUPFAM" id="SSF52047">
    <property type="entry name" value="RNI-like"/>
    <property type="match status" value="1"/>
</dbReference>
<protein>
    <submittedName>
        <fullName evidence="3">Uncharacterized protein</fullName>
    </submittedName>
</protein>
<dbReference type="Pfam" id="PF00560">
    <property type="entry name" value="LRR_1"/>
    <property type="match status" value="4"/>
</dbReference>
<evidence type="ECO:0000256" key="2">
    <source>
        <dbReference type="ARBA" id="ARBA00022737"/>
    </source>
</evidence>
<dbReference type="InterPro" id="IPR001611">
    <property type="entry name" value="Leu-rich_rpt"/>
</dbReference>
<dbReference type="Gene3D" id="3.80.10.10">
    <property type="entry name" value="Ribonuclease Inhibitor"/>
    <property type="match status" value="3"/>
</dbReference>
<dbReference type="PANTHER" id="PTHR48057">
    <property type="entry name" value="LEUCINE-RICH REPEAT SERINE/THREONINE-PROTEIN KINASE 1"/>
    <property type="match status" value="1"/>
</dbReference>
<dbReference type="InterPro" id="IPR032675">
    <property type="entry name" value="LRR_dom_sf"/>
</dbReference>
<comment type="caution">
    <text evidence="3">The sequence shown here is derived from an EMBL/GenBank/DDBJ whole genome shotgun (WGS) entry which is preliminary data.</text>
</comment>
<evidence type="ECO:0000256" key="1">
    <source>
        <dbReference type="ARBA" id="ARBA00022614"/>
    </source>
</evidence>
<dbReference type="InterPro" id="IPR003591">
    <property type="entry name" value="Leu-rich_rpt_typical-subtyp"/>
</dbReference>
<dbReference type="AlphaFoldDB" id="A0ABD3SEK7"/>
<dbReference type="FunFam" id="3.80.10.10:FF:000383">
    <property type="entry name" value="Leucine-rich repeat receptor protein kinase EMS1"/>
    <property type="match status" value="1"/>
</dbReference>
<keyword evidence="4" id="KW-1185">Reference proteome</keyword>
<proteinExistence type="predicted"/>
<dbReference type="InterPro" id="IPR052595">
    <property type="entry name" value="LRRC69/RLP"/>
</dbReference>
<keyword evidence="2" id="KW-0677">Repeat</keyword>
<gene>
    <name evidence="3" type="ORF">ACHAXA_011473</name>
</gene>
<dbReference type="EMBL" id="JALLPB020000053">
    <property type="protein sequence ID" value="KAL3822836.1"/>
    <property type="molecule type" value="Genomic_DNA"/>
</dbReference>
<name>A0ABD3SEK7_9STRA</name>
<organism evidence="3 4">
    <name type="scientific">Cyclostephanos tholiformis</name>
    <dbReference type="NCBI Taxonomy" id="382380"/>
    <lineage>
        <taxon>Eukaryota</taxon>
        <taxon>Sar</taxon>
        <taxon>Stramenopiles</taxon>
        <taxon>Ochrophyta</taxon>
        <taxon>Bacillariophyta</taxon>
        <taxon>Coscinodiscophyceae</taxon>
        <taxon>Thalassiosirophycidae</taxon>
        <taxon>Stephanodiscales</taxon>
        <taxon>Stephanodiscaceae</taxon>
        <taxon>Cyclostephanos</taxon>
    </lineage>
</organism>
<evidence type="ECO:0000313" key="3">
    <source>
        <dbReference type="EMBL" id="KAL3822836.1"/>
    </source>
</evidence>
<dbReference type="SMART" id="SM00369">
    <property type="entry name" value="LRR_TYP"/>
    <property type="match status" value="4"/>
</dbReference>
<keyword evidence="1" id="KW-0433">Leucine-rich repeat</keyword>